<protein>
    <recommendedName>
        <fullName evidence="5">Peroxin domain-containing protein</fullName>
    </recommendedName>
</protein>
<feature type="compositionally biased region" description="Polar residues" evidence="1">
    <location>
        <begin position="210"/>
        <end position="220"/>
    </location>
</feature>
<name>A0AAD3D0H8_9STRA</name>
<evidence type="ECO:0000313" key="3">
    <source>
        <dbReference type="EMBL" id="GFH54295.1"/>
    </source>
</evidence>
<feature type="compositionally biased region" description="Polar residues" evidence="1">
    <location>
        <begin position="472"/>
        <end position="494"/>
    </location>
</feature>
<feature type="transmembrane region" description="Helical" evidence="2">
    <location>
        <begin position="416"/>
        <end position="433"/>
    </location>
</feature>
<accession>A0AAD3D0H8</accession>
<evidence type="ECO:0000313" key="4">
    <source>
        <dbReference type="Proteomes" id="UP001054902"/>
    </source>
</evidence>
<gene>
    <name evidence="3" type="ORF">CTEN210_10771</name>
</gene>
<keyword evidence="2" id="KW-0472">Membrane</keyword>
<feature type="compositionally biased region" description="Polar residues" evidence="1">
    <location>
        <begin position="156"/>
        <end position="169"/>
    </location>
</feature>
<feature type="region of interest" description="Disordered" evidence="1">
    <location>
        <begin position="462"/>
        <end position="507"/>
    </location>
</feature>
<feature type="compositionally biased region" description="Polar residues" evidence="1">
    <location>
        <begin position="130"/>
        <end position="148"/>
    </location>
</feature>
<sequence length="681" mass="78034">MLKEQVDHLNMNIIFSLRERSGMSRIGSKRRRQERTGELDSLGLQERSMRISVLSLFSVASTFYNIKRNSSTKKERVYKLESTDFCRRKKQRQISRFNQFGPMLILLLMTHLIAKQAPIVSAYPQSPLQNSNISPTMSKSSSIGSNRNYQDRNESKSNNSSPATETKSSLVQVYEHEHYSKITNSWQGGRGPDSVEDFEKEPSSPVHMQRWTSSSTNHGSNVKILPPPSELSAPKGYKYISEWKIDVGKDEKDELGWEYYVSKGVGRRRRRWLRTVEIVVIEKKQEEKEVKKEDDYDLNVKTEKIRIASDTFSPPKSSLVGMRPYFIARLLKELSDSFNFKGFGASANKSLLSKWGMGCGCRIPISANFGFFEARPYLPLITAVVGFYYPLRFAVFVNASLPVELLRTGVWQCLDYMVWMMSMIYFIIWKFLITDFITKGVLMNSVKVMSKLLALEPSAMKDDTQDRYGKGESSNGEESKVTQSEEGSKRNNNGENDRKSESTNSDKSSLLVLGREFPTLPKRRSVLYNPGISDRVGMNIGVHVSKRRGVEIRWHWWHVYNPTIEYMQTKYSEIKDSLIKTSQSSKAIPTLPIWLTEKFASLGVTWGGFNPEPPHYSGSAVFSLSGLYPIEAIRKMRENRIERVARQTVEKQLGAKLKRKKDARLKEEEYEEIRQVKVGAS</sequence>
<feature type="region of interest" description="Disordered" evidence="1">
    <location>
        <begin position="182"/>
        <end position="228"/>
    </location>
</feature>
<evidence type="ECO:0000256" key="2">
    <source>
        <dbReference type="SAM" id="Phobius"/>
    </source>
</evidence>
<organism evidence="3 4">
    <name type="scientific">Chaetoceros tenuissimus</name>
    <dbReference type="NCBI Taxonomy" id="426638"/>
    <lineage>
        <taxon>Eukaryota</taxon>
        <taxon>Sar</taxon>
        <taxon>Stramenopiles</taxon>
        <taxon>Ochrophyta</taxon>
        <taxon>Bacillariophyta</taxon>
        <taxon>Coscinodiscophyceae</taxon>
        <taxon>Chaetocerotophycidae</taxon>
        <taxon>Chaetocerotales</taxon>
        <taxon>Chaetocerotaceae</taxon>
        <taxon>Chaetoceros</taxon>
    </lineage>
</organism>
<keyword evidence="2" id="KW-0812">Transmembrane</keyword>
<dbReference type="Proteomes" id="UP001054902">
    <property type="component" value="Unassembled WGS sequence"/>
</dbReference>
<dbReference type="AlphaFoldDB" id="A0AAD3D0H8"/>
<keyword evidence="2" id="KW-1133">Transmembrane helix</keyword>
<feature type="region of interest" description="Disordered" evidence="1">
    <location>
        <begin position="130"/>
        <end position="169"/>
    </location>
</feature>
<dbReference type="EMBL" id="BLLK01000047">
    <property type="protein sequence ID" value="GFH54295.1"/>
    <property type="molecule type" value="Genomic_DNA"/>
</dbReference>
<proteinExistence type="predicted"/>
<evidence type="ECO:0008006" key="5">
    <source>
        <dbReference type="Google" id="ProtNLM"/>
    </source>
</evidence>
<evidence type="ECO:0000256" key="1">
    <source>
        <dbReference type="SAM" id="MobiDB-lite"/>
    </source>
</evidence>
<keyword evidence="4" id="KW-1185">Reference proteome</keyword>
<reference evidence="3 4" key="1">
    <citation type="journal article" date="2021" name="Sci. Rep.">
        <title>The genome of the diatom Chaetoceros tenuissimus carries an ancient integrated fragment of an extant virus.</title>
        <authorList>
            <person name="Hongo Y."/>
            <person name="Kimura K."/>
            <person name="Takaki Y."/>
            <person name="Yoshida Y."/>
            <person name="Baba S."/>
            <person name="Kobayashi G."/>
            <person name="Nagasaki K."/>
            <person name="Hano T."/>
            <person name="Tomaru Y."/>
        </authorList>
    </citation>
    <scope>NUCLEOTIDE SEQUENCE [LARGE SCALE GENOMIC DNA]</scope>
    <source>
        <strain evidence="3 4">NIES-3715</strain>
    </source>
</reference>
<comment type="caution">
    <text evidence="3">The sequence shown here is derived from an EMBL/GenBank/DDBJ whole genome shotgun (WGS) entry which is preliminary data.</text>
</comment>